<keyword evidence="1" id="KW-1133">Transmembrane helix</keyword>
<dbReference type="EMBL" id="LNCU01000021">
    <property type="protein sequence ID" value="KWV60352.1"/>
    <property type="molecule type" value="Genomic_DNA"/>
</dbReference>
<accession>A0A125QAF4</accession>
<comment type="caution">
    <text evidence="2">The sequence shown here is derived from an EMBL/GenBank/DDBJ whole genome shotgun (WGS) entry which is preliminary data.</text>
</comment>
<gene>
    <name evidence="2" type="ORF">AS156_29520</name>
</gene>
<dbReference type="AlphaFoldDB" id="A0A125QAF4"/>
<feature type="transmembrane region" description="Helical" evidence="1">
    <location>
        <begin position="42"/>
        <end position="62"/>
    </location>
</feature>
<dbReference type="Proteomes" id="UP000057737">
    <property type="component" value="Unassembled WGS sequence"/>
</dbReference>
<feature type="transmembrane region" description="Helical" evidence="1">
    <location>
        <begin position="74"/>
        <end position="93"/>
    </location>
</feature>
<evidence type="ECO:0000313" key="3">
    <source>
        <dbReference type="Proteomes" id="UP000057737"/>
    </source>
</evidence>
<keyword evidence="1" id="KW-0812">Transmembrane</keyword>
<organism evidence="2 3">
    <name type="scientific">Bradyrhizobium macuxiense</name>
    <dbReference type="NCBI Taxonomy" id="1755647"/>
    <lineage>
        <taxon>Bacteria</taxon>
        <taxon>Pseudomonadati</taxon>
        <taxon>Pseudomonadota</taxon>
        <taxon>Alphaproteobacteria</taxon>
        <taxon>Hyphomicrobiales</taxon>
        <taxon>Nitrobacteraceae</taxon>
        <taxon>Bradyrhizobium</taxon>
    </lineage>
</organism>
<name>A0A125QAF4_9BRAD</name>
<keyword evidence="1" id="KW-0472">Membrane</keyword>
<protein>
    <submittedName>
        <fullName evidence="2">Uncharacterized protein</fullName>
    </submittedName>
</protein>
<keyword evidence="3" id="KW-1185">Reference proteome</keyword>
<proteinExistence type="predicted"/>
<evidence type="ECO:0000256" key="1">
    <source>
        <dbReference type="SAM" id="Phobius"/>
    </source>
</evidence>
<reference evidence="2 3" key="1">
    <citation type="submission" date="2015-11" db="EMBL/GenBank/DDBJ databases">
        <title>Draft Genome Sequence of the Strain BR 10303 (Bradyrhizobium sp.) isolated from nodules of Centrolobium paraense.</title>
        <authorList>
            <person name="Zelli J.E."/>
            <person name="Simoes-Araujo J.L."/>
            <person name="Barauna A.C."/>
            <person name="Silva K."/>
        </authorList>
    </citation>
    <scope>NUCLEOTIDE SEQUENCE [LARGE SCALE GENOMIC DNA]</scope>
    <source>
        <strain evidence="2 3">BR 10303</strain>
    </source>
</reference>
<sequence>MSVMSELAKWYTQEPVDTISRRFEVDGFVWSSRAPRALRRRFVVTQACAIPAFLCLAALVWLNETSPNVRVWGTIAFCSLSLFVAGSLAWKVIRRGM</sequence>
<evidence type="ECO:0000313" key="2">
    <source>
        <dbReference type="EMBL" id="KWV60352.1"/>
    </source>
</evidence>